<keyword evidence="2" id="KW-0677">Repeat</keyword>
<keyword evidence="5" id="KW-1185">Reference proteome</keyword>
<organism evidence="4 5">
    <name type="scientific">Actinocrispum wychmicini</name>
    <dbReference type="NCBI Taxonomy" id="1213861"/>
    <lineage>
        <taxon>Bacteria</taxon>
        <taxon>Bacillati</taxon>
        <taxon>Actinomycetota</taxon>
        <taxon>Actinomycetes</taxon>
        <taxon>Pseudonocardiales</taxon>
        <taxon>Pseudonocardiaceae</taxon>
        <taxon>Actinocrispum</taxon>
    </lineage>
</organism>
<dbReference type="Pfam" id="PF01833">
    <property type="entry name" value="TIG"/>
    <property type="match status" value="1"/>
</dbReference>
<reference evidence="4 5" key="1">
    <citation type="submission" date="2019-03" db="EMBL/GenBank/DDBJ databases">
        <title>Genomic Encyclopedia of Type Strains, Phase IV (KMG-IV): sequencing the most valuable type-strain genomes for metagenomic binning, comparative biology and taxonomic classification.</title>
        <authorList>
            <person name="Goeker M."/>
        </authorList>
    </citation>
    <scope>NUCLEOTIDE SEQUENCE [LARGE SCALE GENOMIC DNA]</scope>
    <source>
        <strain evidence="4 5">DSM 45934</strain>
    </source>
</reference>
<evidence type="ECO:0000256" key="2">
    <source>
        <dbReference type="ARBA" id="ARBA00022737"/>
    </source>
</evidence>
<keyword evidence="1" id="KW-0344">Guanine-nucleotide releasing factor</keyword>
<dbReference type="InterPro" id="IPR058923">
    <property type="entry name" value="RCC1-like_dom"/>
</dbReference>
<dbReference type="InterPro" id="IPR014756">
    <property type="entry name" value="Ig_E-set"/>
</dbReference>
<dbReference type="CDD" id="cd00102">
    <property type="entry name" value="IPT"/>
    <property type="match status" value="1"/>
</dbReference>
<dbReference type="Pfam" id="PF25390">
    <property type="entry name" value="WD40_RLD"/>
    <property type="match status" value="1"/>
</dbReference>
<dbReference type="OrthoDB" id="4178270at2"/>
<comment type="caution">
    <text evidence="4">The sequence shown here is derived from an EMBL/GenBank/DDBJ whole genome shotgun (WGS) entry which is preliminary data.</text>
</comment>
<protein>
    <submittedName>
        <fullName evidence="4">Alpha-tubulin suppressor-like RCC1 family protein</fullName>
    </submittedName>
</protein>
<dbReference type="InterPro" id="IPR009091">
    <property type="entry name" value="RCC1/BLIP-II"/>
</dbReference>
<dbReference type="AlphaFoldDB" id="A0A4R2JZG0"/>
<dbReference type="SUPFAM" id="SSF50985">
    <property type="entry name" value="RCC1/BLIP-II"/>
    <property type="match status" value="1"/>
</dbReference>
<dbReference type="PANTHER" id="PTHR45982:SF1">
    <property type="entry name" value="REGULATOR OF CHROMOSOME CONDENSATION"/>
    <property type="match status" value="1"/>
</dbReference>
<dbReference type="EMBL" id="SLWS01000002">
    <property type="protein sequence ID" value="TCO62689.1"/>
    <property type="molecule type" value="Genomic_DNA"/>
</dbReference>
<evidence type="ECO:0000259" key="3">
    <source>
        <dbReference type="SMART" id="SM00429"/>
    </source>
</evidence>
<accession>A0A4R2JZG0</accession>
<dbReference type="GO" id="GO:0005737">
    <property type="term" value="C:cytoplasm"/>
    <property type="evidence" value="ECO:0007669"/>
    <property type="project" value="TreeGrafter"/>
</dbReference>
<proteinExistence type="predicted"/>
<dbReference type="Proteomes" id="UP000295680">
    <property type="component" value="Unassembled WGS sequence"/>
</dbReference>
<dbReference type="Gene3D" id="2.130.10.30">
    <property type="entry name" value="Regulator of chromosome condensation 1/beta-lactamase-inhibitor protein II"/>
    <property type="match status" value="2"/>
</dbReference>
<evidence type="ECO:0000313" key="5">
    <source>
        <dbReference type="Proteomes" id="UP000295680"/>
    </source>
</evidence>
<feature type="domain" description="IPT/TIG" evidence="3">
    <location>
        <begin position="43"/>
        <end position="130"/>
    </location>
</feature>
<dbReference type="InterPro" id="IPR000408">
    <property type="entry name" value="Reg_chr_condens"/>
</dbReference>
<name>A0A4R2JZG0_9PSEU</name>
<evidence type="ECO:0000256" key="1">
    <source>
        <dbReference type="ARBA" id="ARBA00022658"/>
    </source>
</evidence>
<sequence length="1200" mass="121913">MVAGGQGWVVRSWWRRVATVGVLALVASVPAVSVGVARAVSATPAVSAVTPASGVPTGGTMVTVVGSGFGDVLEVRFGDRPATAVTVASDTTLTAVAPAGTGTVGVTVRTADTVSTGSVNYTYRSGSRYTPMAPVRVLDTRDGTGARRGPVGPQGSIELDLSARVPTTATAVVLNLTGTDVTAPTFVTAWPAAQPRPWASNLNLVPGQIAPNLVTVAVTSGRLALFNDSGTVDLVADLNGYYSVDSPDSFTAMAPVRVLDTRDGTGARRGPLGPQGSIELDLSARVPTTATAVVLNLTGTDVTAPTFVTAWPAGQSRPLASNLNLTTGQIAPNLVTVAVTAGRLRLFNDSGTVDLVADLAGFYDPGSGASFTPMSPRRMLDTRDGTGVPAGPVPGDGVVSLDLSAALAPDATAAALNITATDVAVGTYVTAWPHGADRPLASTLNPAAGQTAPNLTAVATGTGTVVDLYNNLGSVDLIADLAGYFVPDISAGRTSVVPQTTTRTPAADQVLGVTGDPTGQQQTVLAAGTNVPAVGGHLAVPATGNAPNGVLGNVTAVAPQSDGTTVVTTTSAPLDDVYSTYAVTADTDLTDDDVSLVQPAARAATPGTPFKLNLAKTNFSCTGSGGGPTITLAADLTRMHVQFNLDIWQPSIHFLLDLHPVFDLNIGFTGQLTCTLSGGSLLRARIPIAATPPIDLTVKPVITLTASGQVGVNFRWEPSLVLGFDRSPRVNQDVHSFGSTGSVGVTGNASFEVFTGLSAEISLAGGRAGVSGDLGPVFTGQIDTRGCRVVDAALRAQLSAFADVFVKHWTFALAKGTFASTRIADSCRPGLRSWGTNYAGQLGTGVTGGRSTAPVAVTLPDGVIDTSGAVALRSDSTVWTWGSNYQGELGRTPVGDPSPTPAKVFGILGATAVTSGTFTNYALRSDRTVWAWGSDGQGELGHGRSGPRSVTPVRIPGLTDVVAVAADSFRAFALRADGTVWGWGWLPGGLAGVACDYPSSCYYPPTRIPGLSGVTGLATAGLTAYAVKSDGTVWAWGANLYGALGTGNPNESPSTPVRVAGLSNIRQVAAGEYTGFALGADGTVWAWGNNEGGALGTGSWCDECFSATPARVGGLNSVTAIAAGGYGTLGWNASIYNFGLAQRSDGTVWSWGDNDSGQLGNGTYCPDSTHCPQAAARVPSLSRIAKVSAKGPNAYALVTG</sequence>
<dbReference type="GO" id="GO:0005085">
    <property type="term" value="F:guanyl-nucleotide exchange factor activity"/>
    <property type="evidence" value="ECO:0007669"/>
    <property type="project" value="TreeGrafter"/>
</dbReference>
<dbReference type="PRINTS" id="PR00633">
    <property type="entry name" value="RCCNDNSATION"/>
</dbReference>
<dbReference type="SMART" id="SM00429">
    <property type="entry name" value="IPT"/>
    <property type="match status" value="1"/>
</dbReference>
<dbReference type="SUPFAM" id="SSF81296">
    <property type="entry name" value="E set domains"/>
    <property type="match status" value="1"/>
</dbReference>
<dbReference type="GO" id="GO:0005975">
    <property type="term" value="P:carbohydrate metabolic process"/>
    <property type="evidence" value="ECO:0007669"/>
    <property type="project" value="UniProtKB-ARBA"/>
</dbReference>
<dbReference type="InterPro" id="IPR002909">
    <property type="entry name" value="IPT_dom"/>
</dbReference>
<dbReference type="InterPro" id="IPR051553">
    <property type="entry name" value="Ran_GTPase-activating"/>
</dbReference>
<dbReference type="PANTHER" id="PTHR45982">
    <property type="entry name" value="REGULATOR OF CHROMOSOME CONDENSATION"/>
    <property type="match status" value="1"/>
</dbReference>
<evidence type="ECO:0000313" key="4">
    <source>
        <dbReference type="EMBL" id="TCO62689.1"/>
    </source>
</evidence>
<dbReference type="InterPro" id="IPR013783">
    <property type="entry name" value="Ig-like_fold"/>
</dbReference>
<gene>
    <name evidence="4" type="ORF">EV192_102828</name>
</gene>
<dbReference type="PROSITE" id="PS50012">
    <property type="entry name" value="RCC1_3"/>
    <property type="match status" value="5"/>
</dbReference>
<dbReference type="Gene3D" id="2.60.40.10">
    <property type="entry name" value="Immunoglobulins"/>
    <property type="match status" value="1"/>
</dbReference>